<accession>G3B8L8</accession>
<feature type="compositionally biased region" description="Acidic residues" evidence="5">
    <location>
        <begin position="368"/>
        <end position="377"/>
    </location>
</feature>
<comment type="function">
    <text evidence="1">Involved in the biogenesis of the 60S ribosomal subunit.</text>
</comment>
<dbReference type="eggNOG" id="KOG3881">
    <property type="taxonomic scope" value="Eukaryota"/>
</dbReference>
<dbReference type="InterPro" id="IPR037379">
    <property type="entry name" value="WDR74/Nsa1"/>
</dbReference>
<dbReference type="Gene3D" id="2.130.10.10">
    <property type="entry name" value="YVTN repeat-like/Quinoprotein amine dehydrogenase"/>
    <property type="match status" value="1"/>
</dbReference>
<protein>
    <recommendedName>
        <fullName evidence="4">Ribosome biogenesis protein NSA1</fullName>
    </recommendedName>
</protein>
<dbReference type="GO" id="GO:0042273">
    <property type="term" value="P:ribosomal large subunit biogenesis"/>
    <property type="evidence" value="ECO:0007669"/>
    <property type="project" value="InterPro"/>
</dbReference>
<dbReference type="Proteomes" id="UP000000707">
    <property type="component" value="Unassembled WGS sequence"/>
</dbReference>
<dbReference type="PANTHER" id="PTHR16038">
    <property type="entry name" value="NOP SEVEN ASSOCIATED PROTEIN 1"/>
    <property type="match status" value="1"/>
</dbReference>
<organism evidence="7">
    <name type="scientific">Candida tenuis (strain ATCC 10573 / BCRC 21748 / CBS 615 / JCM 9827 / NBRC 10315 / NRRL Y-1498 / VKM Y-70)</name>
    <name type="common">Yeast</name>
    <name type="synonym">Yamadazyma tenuis</name>
    <dbReference type="NCBI Taxonomy" id="590646"/>
    <lineage>
        <taxon>Eukaryota</taxon>
        <taxon>Fungi</taxon>
        <taxon>Dikarya</taxon>
        <taxon>Ascomycota</taxon>
        <taxon>Saccharomycotina</taxon>
        <taxon>Pichiomycetes</taxon>
        <taxon>Debaryomycetaceae</taxon>
        <taxon>Yamadazyma</taxon>
    </lineage>
</organism>
<dbReference type="CDD" id="cd22858">
    <property type="entry name" value="Nsa1"/>
    <property type="match status" value="1"/>
</dbReference>
<evidence type="ECO:0000256" key="2">
    <source>
        <dbReference type="ARBA" id="ARBA00007861"/>
    </source>
</evidence>
<dbReference type="InterPro" id="IPR036322">
    <property type="entry name" value="WD40_repeat_dom_sf"/>
</dbReference>
<evidence type="ECO:0000256" key="3">
    <source>
        <dbReference type="ARBA" id="ARBA00011187"/>
    </source>
</evidence>
<dbReference type="STRING" id="590646.G3B8L8"/>
<evidence type="ECO:0000313" key="6">
    <source>
        <dbReference type="EMBL" id="EGV62647.1"/>
    </source>
</evidence>
<evidence type="ECO:0000256" key="1">
    <source>
        <dbReference type="ARBA" id="ARBA00002889"/>
    </source>
</evidence>
<evidence type="ECO:0000313" key="7">
    <source>
        <dbReference type="Proteomes" id="UP000000707"/>
    </source>
</evidence>
<dbReference type="InterPro" id="IPR015943">
    <property type="entry name" value="WD40/YVTN_repeat-like_dom_sf"/>
</dbReference>
<dbReference type="AlphaFoldDB" id="G3B8L8"/>
<comment type="subunit">
    <text evidence="3">Component of the pre-66S ribosomal particle.</text>
</comment>
<name>G3B8L8_CANTC</name>
<dbReference type="EMBL" id="GL996527">
    <property type="protein sequence ID" value="EGV62647.1"/>
    <property type="molecule type" value="Genomic_DNA"/>
</dbReference>
<dbReference type="PANTHER" id="PTHR16038:SF4">
    <property type="entry name" value="WD REPEAT-CONTAINING PROTEIN 74"/>
    <property type="match status" value="1"/>
</dbReference>
<dbReference type="SUPFAM" id="SSF50978">
    <property type="entry name" value="WD40 repeat-like"/>
    <property type="match status" value="1"/>
</dbReference>
<gene>
    <name evidence="6" type="ORF">CANTEDRAFT_115213</name>
</gene>
<evidence type="ECO:0000256" key="5">
    <source>
        <dbReference type="SAM" id="MobiDB-lite"/>
    </source>
</evidence>
<dbReference type="GO" id="GO:0005730">
    <property type="term" value="C:nucleolus"/>
    <property type="evidence" value="ECO:0007669"/>
    <property type="project" value="InterPro"/>
</dbReference>
<keyword evidence="7" id="KW-1185">Reference proteome</keyword>
<comment type="similarity">
    <text evidence="2">Belongs to the NSA1 family.</text>
</comment>
<feature type="region of interest" description="Disordered" evidence="5">
    <location>
        <begin position="352"/>
        <end position="400"/>
    </location>
</feature>
<dbReference type="OrthoDB" id="18388at2759"/>
<evidence type="ECO:0000256" key="4">
    <source>
        <dbReference type="ARBA" id="ARBA00014234"/>
    </source>
</evidence>
<proteinExistence type="inferred from homology"/>
<sequence>MKVLVSSDETGHVKEVVCLKGTDTSKKDGVKPISVSKVCLEPAASLKSRVLHMIIFEDYLITLRIDGVVCIYTLSDYTLVKYIKLTSVKPVSLINYSQFGCFIAAFENNKVFIMTVEDEPVELNLPVEDKNPTIIATFAPNPFKDGEFAFGGEENDIKLVSLFEKPNKKFMSTKFEPKIVFTAENVPNDFLDLRVPISVKHIKFLEENKFISVTKYGQLRIYDTTIKNQPIHDFKIGPKPIIQVAISEDNAILSDTTSLIGKYSLTKIDSNATRINSASAGELRRPSVKLLGKFNEGTNTGATHAIYNFENKYVATGGLDRYLRVFDIKTRKLVAKVYLGTQISSIIVVEDDEEEEVVKKSKKRHDSDNDEDDEEDMWTQLETNTKEPEPKKLKKKSRKL</sequence>
<reference evidence="6 7" key="1">
    <citation type="journal article" date="2011" name="Proc. Natl. Acad. Sci. U.S.A.">
        <title>Comparative genomics of xylose-fermenting fungi for enhanced biofuel production.</title>
        <authorList>
            <person name="Wohlbach D.J."/>
            <person name="Kuo A."/>
            <person name="Sato T.K."/>
            <person name="Potts K.M."/>
            <person name="Salamov A.A."/>
            <person name="LaButti K.M."/>
            <person name="Sun H."/>
            <person name="Clum A."/>
            <person name="Pangilinan J.L."/>
            <person name="Lindquist E.A."/>
            <person name="Lucas S."/>
            <person name="Lapidus A."/>
            <person name="Jin M."/>
            <person name="Gunawan C."/>
            <person name="Balan V."/>
            <person name="Dale B.E."/>
            <person name="Jeffries T.W."/>
            <person name="Zinkel R."/>
            <person name="Barry K.W."/>
            <person name="Grigoriev I.V."/>
            <person name="Gasch A.P."/>
        </authorList>
    </citation>
    <scope>NUCLEOTIDE SEQUENCE [LARGE SCALE GENOMIC DNA]</scope>
    <source>
        <strain evidence="7">ATCC 10573 / BCRC 21748 / CBS 615 / JCM 9827 / NBRC 10315 / NRRL Y-1498 / VKM Y-70</strain>
    </source>
</reference>
<dbReference type="GO" id="GO:0030687">
    <property type="term" value="C:preribosome, large subunit precursor"/>
    <property type="evidence" value="ECO:0007669"/>
    <property type="project" value="TreeGrafter"/>
</dbReference>